<evidence type="ECO:0000256" key="3">
    <source>
        <dbReference type="ARBA" id="ARBA00023163"/>
    </source>
</evidence>
<dbReference type="PROSITE" id="PS01124">
    <property type="entry name" value="HTH_ARAC_FAMILY_2"/>
    <property type="match status" value="1"/>
</dbReference>
<evidence type="ECO:0000256" key="1">
    <source>
        <dbReference type="ARBA" id="ARBA00023015"/>
    </source>
</evidence>
<dbReference type="PRINTS" id="PR00032">
    <property type="entry name" value="HTHARAC"/>
</dbReference>
<name>A0A7X9P242_9BACT</name>
<evidence type="ECO:0000313" key="6">
    <source>
        <dbReference type="Proteomes" id="UP000576082"/>
    </source>
</evidence>
<dbReference type="InterPro" id="IPR020449">
    <property type="entry name" value="Tscrpt_reg_AraC-type_HTH"/>
</dbReference>
<dbReference type="PANTHER" id="PTHR47893:SF1">
    <property type="entry name" value="REGULATORY PROTEIN PCHR"/>
    <property type="match status" value="1"/>
</dbReference>
<keyword evidence="1" id="KW-0805">Transcription regulation</keyword>
<keyword evidence="6" id="KW-1185">Reference proteome</keyword>
<organism evidence="5 6">
    <name type="scientific">Flammeovirga aprica JL-4</name>
    <dbReference type="NCBI Taxonomy" id="694437"/>
    <lineage>
        <taxon>Bacteria</taxon>
        <taxon>Pseudomonadati</taxon>
        <taxon>Bacteroidota</taxon>
        <taxon>Cytophagia</taxon>
        <taxon>Cytophagales</taxon>
        <taxon>Flammeovirgaceae</taxon>
        <taxon>Flammeovirga</taxon>
    </lineage>
</organism>
<dbReference type="Pfam" id="PF12833">
    <property type="entry name" value="HTH_18"/>
    <property type="match status" value="1"/>
</dbReference>
<dbReference type="PANTHER" id="PTHR47893">
    <property type="entry name" value="REGULATORY PROTEIN PCHR"/>
    <property type="match status" value="1"/>
</dbReference>
<sequence>MYNKEKEIRFKVKEGDIRNYIDSFLEHLGGTLKGNHYILDNSKGKIDWLLYEFIPGFQLVIGDVYMKQSTVVERELEANTDHLHIGIFKSGVIHHQFEDDSEVLGPQESKDIFISNGLFPIEAHLPSYQYSAVGIKIKRGTFSQLLPHSDALLEELFPSNTPMRYHLKKNNEVEMLMDEIFHSMTLKDWKNPLVMAKGLEIFTFVIQSIQVSKGSDELYGLHIEDYNRLIEIKEKLLSNFEQKVVLEELATEFGISVSKLKRDFKILFNTSVYQYFMNAKMDEAYKRLQSGKYSVSEIAYDLGYKNLATFSRMFKKVKGLSPTDVAVIK</sequence>
<dbReference type="InterPro" id="IPR053142">
    <property type="entry name" value="PchR_regulatory_protein"/>
</dbReference>
<dbReference type="SUPFAM" id="SSF46689">
    <property type="entry name" value="Homeodomain-like"/>
    <property type="match status" value="2"/>
</dbReference>
<dbReference type="GO" id="GO:0043565">
    <property type="term" value="F:sequence-specific DNA binding"/>
    <property type="evidence" value="ECO:0007669"/>
    <property type="project" value="InterPro"/>
</dbReference>
<keyword evidence="3" id="KW-0804">Transcription</keyword>
<dbReference type="Proteomes" id="UP000576082">
    <property type="component" value="Unassembled WGS sequence"/>
</dbReference>
<dbReference type="InterPro" id="IPR018060">
    <property type="entry name" value="HTH_AraC"/>
</dbReference>
<reference evidence="5 6" key="1">
    <citation type="submission" date="2020-04" db="EMBL/GenBank/DDBJ databases">
        <title>Flammeovirga sp. SR4, a novel species isolated from seawater.</title>
        <authorList>
            <person name="Wang X."/>
        </authorList>
    </citation>
    <scope>NUCLEOTIDE SEQUENCE [LARGE SCALE GENOMIC DNA]</scope>
    <source>
        <strain evidence="5 6">ATCC 23126</strain>
    </source>
</reference>
<proteinExistence type="predicted"/>
<dbReference type="Gene3D" id="1.10.10.60">
    <property type="entry name" value="Homeodomain-like"/>
    <property type="match status" value="1"/>
</dbReference>
<accession>A0A7X9P242</accession>
<feature type="domain" description="HTH araC/xylS-type" evidence="4">
    <location>
        <begin position="230"/>
        <end position="328"/>
    </location>
</feature>
<keyword evidence="2" id="KW-0238">DNA-binding</keyword>
<dbReference type="GO" id="GO:0003700">
    <property type="term" value="F:DNA-binding transcription factor activity"/>
    <property type="evidence" value="ECO:0007669"/>
    <property type="project" value="InterPro"/>
</dbReference>
<evidence type="ECO:0000259" key="4">
    <source>
        <dbReference type="PROSITE" id="PS01124"/>
    </source>
</evidence>
<dbReference type="RefSeq" id="WP_169656335.1">
    <property type="nucleotide sequence ID" value="NZ_JABANE010000018.1"/>
</dbReference>
<gene>
    <name evidence="5" type="ORF">HHU12_08620</name>
</gene>
<dbReference type="InterPro" id="IPR009057">
    <property type="entry name" value="Homeodomain-like_sf"/>
</dbReference>
<dbReference type="SMART" id="SM00342">
    <property type="entry name" value="HTH_ARAC"/>
    <property type="match status" value="1"/>
</dbReference>
<protein>
    <submittedName>
        <fullName evidence="5">Helix-turn-helix transcriptional regulator</fullName>
    </submittedName>
</protein>
<evidence type="ECO:0000313" key="5">
    <source>
        <dbReference type="EMBL" id="NME68020.1"/>
    </source>
</evidence>
<evidence type="ECO:0000256" key="2">
    <source>
        <dbReference type="ARBA" id="ARBA00023125"/>
    </source>
</evidence>
<dbReference type="AlphaFoldDB" id="A0A7X9P242"/>
<dbReference type="EMBL" id="JABANE010000018">
    <property type="protein sequence ID" value="NME68020.1"/>
    <property type="molecule type" value="Genomic_DNA"/>
</dbReference>
<comment type="caution">
    <text evidence="5">The sequence shown here is derived from an EMBL/GenBank/DDBJ whole genome shotgun (WGS) entry which is preliminary data.</text>
</comment>